<sequence>MKKFDKNFLNLKLMLAKSLMHLGWKTYVSRLLWGLGLSLFAINPALAELSLEEINSIARQTTVLIAPGLTPEFIEELEANRSNPLASQSNPDGVWNPGSGVIIGRNQNTYYVLTVTHNFKQRYLESNIPHGIRTSDGKVYAISQVNDGRDCPLKDDISDRTLIRFGCYSVSIPTRVDGTDLAVISFESKSEYPIASLGSPENLGIGDRVYLSGWPDPEKIKDPTTGRCKGRVARRQRRLAWTPVTRKIAAETSEHGYNLFYFDLTRPGMSGGPVFDNNGFVIGVHGRGSADKGNLIREYCSLDLAQGNKLALESGDFESNDLERVVQAAVNYAPPLLYSQFSSGQSSNNFLSLWTNLNIDLLFNRQAPTREFINSALTAIAETDTSSGTLDVAVTDDITGSIDLQTEQDVVEDIYQGFTLKNLIRDEPSPGCEFLLLGDSCE</sequence>
<dbReference type="Gene3D" id="2.40.10.10">
    <property type="entry name" value="Trypsin-like serine proteases"/>
    <property type="match status" value="2"/>
</dbReference>
<dbReference type="InterPro" id="IPR043504">
    <property type="entry name" value="Peptidase_S1_PA_chymotrypsin"/>
</dbReference>
<evidence type="ECO:0000313" key="1">
    <source>
        <dbReference type="EMBL" id="VEP17422.1"/>
    </source>
</evidence>
<proteinExistence type="predicted"/>
<dbReference type="EMBL" id="CAACVJ010000557">
    <property type="protein sequence ID" value="VEP17422.1"/>
    <property type="molecule type" value="Genomic_DNA"/>
</dbReference>
<keyword evidence="1" id="KW-0378">Hydrolase</keyword>
<dbReference type="Proteomes" id="UP000320055">
    <property type="component" value="Unassembled WGS sequence"/>
</dbReference>
<name>A0A563W145_9CYAN</name>
<organism evidence="1 2">
    <name type="scientific">Hyella patelloides LEGE 07179</name>
    <dbReference type="NCBI Taxonomy" id="945734"/>
    <lineage>
        <taxon>Bacteria</taxon>
        <taxon>Bacillati</taxon>
        <taxon>Cyanobacteriota</taxon>
        <taxon>Cyanophyceae</taxon>
        <taxon>Pleurocapsales</taxon>
        <taxon>Hyellaceae</taxon>
        <taxon>Hyella</taxon>
    </lineage>
</organism>
<dbReference type="SUPFAM" id="SSF50494">
    <property type="entry name" value="Trypsin-like serine proteases"/>
    <property type="match status" value="1"/>
</dbReference>
<gene>
    <name evidence="1" type="ORF">H1P_600013</name>
</gene>
<keyword evidence="1" id="KW-0645">Protease</keyword>
<keyword evidence="2" id="KW-1185">Reference proteome</keyword>
<protein>
    <submittedName>
        <fullName evidence="1">Trypsin-like serine protease with C-terminal PDZ domain</fullName>
    </submittedName>
</protein>
<dbReference type="GO" id="GO:0008233">
    <property type="term" value="F:peptidase activity"/>
    <property type="evidence" value="ECO:0007669"/>
    <property type="project" value="UniProtKB-KW"/>
</dbReference>
<accession>A0A563W145</accession>
<reference evidence="1 2" key="1">
    <citation type="submission" date="2019-01" db="EMBL/GenBank/DDBJ databases">
        <authorList>
            <person name="Brito A."/>
        </authorList>
    </citation>
    <scope>NUCLEOTIDE SEQUENCE [LARGE SCALE GENOMIC DNA]</scope>
    <source>
        <strain evidence="1">1</strain>
    </source>
</reference>
<dbReference type="Pfam" id="PF13365">
    <property type="entry name" value="Trypsin_2"/>
    <property type="match status" value="1"/>
</dbReference>
<dbReference type="InterPro" id="IPR009003">
    <property type="entry name" value="Peptidase_S1_PA"/>
</dbReference>
<evidence type="ECO:0000313" key="2">
    <source>
        <dbReference type="Proteomes" id="UP000320055"/>
    </source>
</evidence>
<dbReference type="GO" id="GO:0006508">
    <property type="term" value="P:proteolysis"/>
    <property type="evidence" value="ECO:0007669"/>
    <property type="project" value="UniProtKB-KW"/>
</dbReference>
<dbReference type="AlphaFoldDB" id="A0A563W145"/>